<feature type="region of interest" description="Disordered" evidence="1">
    <location>
        <begin position="1"/>
        <end position="22"/>
    </location>
</feature>
<organism evidence="2 3">
    <name type="scientific">Batillaria attramentaria</name>
    <dbReference type="NCBI Taxonomy" id="370345"/>
    <lineage>
        <taxon>Eukaryota</taxon>
        <taxon>Metazoa</taxon>
        <taxon>Spiralia</taxon>
        <taxon>Lophotrochozoa</taxon>
        <taxon>Mollusca</taxon>
        <taxon>Gastropoda</taxon>
        <taxon>Caenogastropoda</taxon>
        <taxon>Sorbeoconcha</taxon>
        <taxon>Cerithioidea</taxon>
        <taxon>Batillariidae</taxon>
        <taxon>Batillaria</taxon>
    </lineage>
</organism>
<feature type="non-terminal residue" evidence="2">
    <location>
        <position position="321"/>
    </location>
</feature>
<evidence type="ECO:0000313" key="2">
    <source>
        <dbReference type="EMBL" id="KAK7490022.1"/>
    </source>
</evidence>
<gene>
    <name evidence="2" type="ORF">BaRGS_00018722</name>
</gene>
<evidence type="ECO:0000256" key="1">
    <source>
        <dbReference type="SAM" id="MobiDB-lite"/>
    </source>
</evidence>
<evidence type="ECO:0000313" key="3">
    <source>
        <dbReference type="Proteomes" id="UP001519460"/>
    </source>
</evidence>
<feature type="region of interest" description="Disordered" evidence="1">
    <location>
        <begin position="201"/>
        <end position="236"/>
    </location>
</feature>
<proteinExistence type="predicted"/>
<feature type="compositionally biased region" description="Polar residues" evidence="1">
    <location>
        <begin position="8"/>
        <end position="22"/>
    </location>
</feature>
<dbReference type="Proteomes" id="UP001519460">
    <property type="component" value="Unassembled WGS sequence"/>
</dbReference>
<keyword evidence="3" id="KW-1185">Reference proteome</keyword>
<feature type="region of interest" description="Disordered" evidence="1">
    <location>
        <begin position="64"/>
        <end position="93"/>
    </location>
</feature>
<feature type="compositionally biased region" description="Basic and acidic residues" evidence="1">
    <location>
        <begin position="222"/>
        <end position="236"/>
    </location>
</feature>
<accession>A0ABD0KRW8</accession>
<comment type="caution">
    <text evidence="2">The sequence shown here is derived from an EMBL/GenBank/DDBJ whole genome shotgun (WGS) entry which is preliminary data.</text>
</comment>
<sequence>FKEVYTQAYKTSSQRSHSPTLQPEISKELRMTLEYALFKGDMGVNENPSSNLFMTFEKRHHLRQPRAPPVSSPRLVGQWRQQPGGKDNNGPGPALHKQLLALRVLVHRLENATHDRTHGGRISSRRAPALYTSLHNNALTLTTSLAWAMLEEGTKIPIPNKRMAYDRRHKTPRAARQHSFQISTRVSPSYFWASPAHSRRKRHVMDRQRRSMVGRQGRGKQRVREATDEGSCERAPVHTVHASARKEIGMKSTDVRPRPETARRALEKWGISTCGTTVAQLHVTPLCRHVARRQQSDETGMSRFACRQFTARLLHVTNGGL</sequence>
<reference evidence="2 3" key="1">
    <citation type="journal article" date="2023" name="Sci. Data">
        <title>Genome assembly of the Korean intertidal mud-creeper Batillaria attramentaria.</title>
        <authorList>
            <person name="Patra A.K."/>
            <person name="Ho P.T."/>
            <person name="Jun S."/>
            <person name="Lee S.J."/>
            <person name="Kim Y."/>
            <person name="Won Y.J."/>
        </authorList>
    </citation>
    <scope>NUCLEOTIDE SEQUENCE [LARGE SCALE GENOMIC DNA]</scope>
    <source>
        <strain evidence="2">Wonlab-2016</strain>
    </source>
</reference>
<feature type="non-terminal residue" evidence="2">
    <location>
        <position position="1"/>
    </location>
</feature>
<dbReference type="EMBL" id="JACVVK020000131">
    <property type="protein sequence ID" value="KAK7490022.1"/>
    <property type="molecule type" value="Genomic_DNA"/>
</dbReference>
<name>A0ABD0KRW8_9CAEN</name>
<protein>
    <submittedName>
        <fullName evidence="2">Uncharacterized protein</fullName>
    </submittedName>
</protein>
<dbReference type="AlphaFoldDB" id="A0ABD0KRW8"/>